<dbReference type="EMBL" id="UYSU01033416">
    <property type="protein sequence ID" value="VDL92199.1"/>
    <property type="molecule type" value="Genomic_DNA"/>
</dbReference>
<reference evidence="1 2" key="2">
    <citation type="submission" date="2018-11" db="EMBL/GenBank/DDBJ databases">
        <authorList>
            <consortium name="Pathogen Informatics"/>
        </authorList>
    </citation>
    <scope>NUCLEOTIDE SEQUENCE [LARGE SCALE GENOMIC DNA]</scope>
    <source>
        <strain evidence="1 2">NST_G2</strain>
    </source>
</reference>
<keyword evidence="2" id="KW-1185">Reference proteome</keyword>
<evidence type="ECO:0000313" key="3">
    <source>
        <dbReference type="WBParaSite" id="SSLN_0000600001-mRNA-1"/>
    </source>
</evidence>
<proteinExistence type="predicted"/>
<dbReference type="Proteomes" id="UP000275846">
    <property type="component" value="Unassembled WGS sequence"/>
</dbReference>
<accession>A0A183SNL5</accession>
<reference evidence="3" key="1">
    <citation type="submission" date="2016-06" db="UniProtKB">
        <authorList>
            <consortium name="WormBaseParasite"/>
        </authorList>
    </citation>
    <scope>IDENTIFICATION</scope>
</reference>
<evidence type="ECO:0000313" key="2">
    <source>
        <dbReference type="Proteomes" id="UP000275846"/>
    </source>
</evidence>
<dbReference type="WBParaSite" id="SSLN_0000600001-mRNA-1">
    <property type="protein sequence ID" value="SSLN_0000600001-mRNA-1"/>
    <property type="gene ID" value="SSLN_0000600001"/>
</dbReference>
<name>A0A183SNL5_SCHSO</name>
<organism evidence="3">
    <name type="scientific">Schistocephalus solidus</name>
    <name type="common">Tapeworm</name>
    <dbReference type="NCBI Taxonomy" id="70667"/>
    <lineage>
        <taxon>Eukaryota</taxon>
        <taxon>Metazoa</taxon>
        <taxon>Spiralia</taxon>
        <taxon>Lophotrochozoa</taxon>
        <taxon>Platyhelminthes</taxon>
        <taxon>Cestoda</taxon>
        <taxon>Eucestoda</taxon>
        <taxon>Diphyllobothriidea</taxon>
        <taxon>Diphyllobothriidae</taxon>
        <taxon>Schistocephalus</taxon>
    </lineage>
</organism>
<dbReference type="OrthoDB" id="6242194at2759"/>
<evidence type="ECO:0000313" key="1">
    <source>
        <dbReference type="EMBL" id="VDL92199.1"/>
    </source>
</evidence>
<gene>
    <name evidence="1" type="ORF">SSLN_LOCUS5814</name>
</gene>
<dbReference type="AlphaFoldDB" id="A0A183SNL5"/>
<protein>
    <submittedName>
        <fullName evidence="1 3">Uncharacterized protein</fullName>
    </submittedName>
</protein>
<sequence length="212" mass="23936">MTSSDAAKDKFYEDLPVLLVSVSKSNKLIVLVTSTPASGQTTLSGRVLGPHGLGSCNDNGLLHLRTCAEHYPLLTNTFRCGRRPRGYTLVRGAGSCWICSRLQATSPESALNQADPRCDVWMDHRLVITKARLRLQPRRRPQGKRTPDKLNALLLNLPAHCFDFSNQITEKLEDLHALDDKATMETRWCKLRNIIQFTFLEVLGRARHHYQD</sequence>